<sequence length="110" mass="12085">MQCDKAETEGKYAIAAPSSPSNETEKRKLGSEVPCVANIEHPTSSSCKGFRSPRSLLDKPRLCRRLSQRKLNIAIDIASALDCMHSLKLHLSHSNVKATNVQINRARTVA</sequence>
<organism evidence="3 4">
    <name type="scientific">Aphanomyces stellatus</name>
    <dbReference type="NCBI Taxonomy" id="120398"/>
    <lineage>
        <taxon>Eukaryota</taxon>
        <taxon>Sar</taxon>
        <taxon>Stramenopiles</taxon>
        <taxon>Oomycota</taxon>
        <taxon>Saprolegniomycetes</taxon>
        <taxon>Saprolegniales</taxon>
        <taxon>Verrucalvaceae</taxon>
        <taxon>Aphanomyces</taxon>
    </lineage>
</organism>
<dbReference type="EMBL" id="CAADRA010000190">
    <property type="protein sequence ID" value="VFT79185.1"/>
    <property type="molecule type" value="Genomic_DNA"/>
</dbReference>
<proteinExistence type="predicted"/>
<evidence type="ECO:0000313" key="3">
    <source>
        <dbReference type="EMBL" id="VFT79185.1"/>
    </source>
</evidence>
<evidence type="ECO:0000256" key="1">
    <source>
        <dbReference type="SAM" id="MobiDB-lite"/>
    </source>
</evidence>
<evidence type="ECO:0000313" key="4">
    <source>
        <dbReference type="Proteomes" id="UP000332933"/>
    </source>
</evidence>
<name>A0A485KA40_9STRA</name>
<dbReference type="OrthoDB" id="4062651at2759"/>
<protein>
    <submittedName>
        <fullName evidence="3">Aste57867_1980 protein</fullName>
    </submittedName>
</protein>
<dbReference type="SUPFAM" id="SSF56112">
    <property type="entry name" value="Protein kinase-like (PK-like)"/>
    <property type="match status" value="1"/>
</dbReference>
<dbReference type="InterPro" id="IPR011009">
    <property type="entry name" value="Kinase-like_dom_sf"/>
</dbReference>
<dbReference type="AlphaFoldDB" id="A0A485KA40"/>
<reference evidence="2" key="2">
    <citation type="submission" date="2019-06" db="EMBL/GenBank/DDBJ databases">
        <title>Genomics analysis of Aphanomyces spp. identifies a new class of oomycete effector associated with host adaptation.</title>
        <authorList>
            <person name="Gaulin E."/>
        </authorList>
    </citation>
    <scope>NUCLEOTIDE SEQUENCE</scope>
    <source>
        <strain evidence="2">CBS 578.67</strain>
    </source>
</reference>
<feature type="compositionally biased region" description="Basic and acidic residues" evidence="1">
    <location>
        <begin position="1"/>
        <end position="10"/>
    </location>
</feature>
<feature type="region of interest" description="Disordered" evidence="1">
    <location>
        <begin position="1"/>
        <end position="29"/>
    </location>
</feature>
<keyword evidence="4" id="KW-1185">Reference proteome</keyword>
<dbReference type="Proteomes" id="UP000332933">
    <property type="component" value="Unassembled WGS sequence"/>
</dbReference>
<reference evidence="3 4" key="1">
    <citation type="submission" date="2019-03" db="EMBL/GenBank/DDBJ databases">
        <authorList>
            <person name="Gaulin E."/>
            <person name="Dumas B."/>
        </authorList>
    </citation>
    <scope>NUCLEOTIDE SEQUENCE [LARGE SCALE GENOMIC DNA]</scope>
    <source>
        <strain evidence="3">CBS 568.67</strain>
    </source>
</reference>
<gene>
    <name evidence="3" type="primary">Aste57867_1980</name>
    <name evidence="2" type="ORF">As57867_001978</name>
    <name evidence="3" type="ORF">ASTE57867_1980</name>
</gene>
<dbReference type="EMBL" id="VJMH01000190">
    <property type="protein sequence ID" value="KAF0717994.1"/>
    <property type="molecule type" value="Genomic_DNA"/>
</dbReference>
<evidence type="ECO:0000313" key="2">
    <source>
        <dbReference type="EMBL" id="KAF0717994.1"/>
    </source>
</evidence>
<dbReference type="Gene3D" id="1.10.510.10">
    <property type="entry name" value="Transferase(Phosphotransferase) domain 1"/>
    <property type="match status" value="1"/>
</dbReference>
<accession>A0A485KA40</accession>